<feature type="compositionally biased region" description="Low complexity" evidence="5">
    <location>
        <begin position="1311"/>
        <end position="1350"/>
    </location>
</feature>
<dbReference type="Proteomes" id="UP000256970">
    <property type="component" value="Unassembled WGS sequence"/>
</dbReference>
<dbReference type="InterPro" id="IPR037274">
    <property type="entry name" value="Znf_CHY_sf"/>
</dbReference>
<dbReference type="STRING" id="3088.A0A383VLX5"/>
<feature type="region of interest" description="Disordered" evidence="5">
    <location>
        <begin position="817"/>
        <end position="847"/>
    </location>
</feature>
<dbReference type="CDD" id="cd16464">
    <property type="entry name" value="RING-H2_Pirh2-like"/>
    <property type="match status" value="1"/>
</dbReference>
<dbReference type="SUPFAM" id="SSF161219">
    <property type="entry name" value="CHY zinc finger-like"/>
    <property type="match status" value="1"/>
</dbReference>
<dbReference type="InterPro" id="IPR008913">
    <property type="entry name" value="Znf_CHY"/>
</dbReference>
<feature type="domain" description="CTCHY-type" evidence="8">
    <location>
        <begin position="1425"/>
        <end position="1491"/>
    </location>
</feature>
<dbReference type="PROSITE" id="PS50089">
    <property type="entry name" value="ZF_RING_2"/>
    <property type="match status" value="1"/>
</dbReference>
<dbReference type="Gene3D" id="1.20.120.520">
    <property type="entry name" value="nmb1532 protein domain like"/>
    <property type="match status" value="3"/>
</dbReference>
<gene>
    <name evidence="9" type="ORF">BQ4739_LOCUS6953</name>
</gene>
<keyword evidence="2 4" id="KW-0863">Zinc-finger</keyword>
<keyword evidence="10" id="KW-1185">Reference proteome</keyword>
<dbReference type="InterPro" id="IPR037275">
    <property type="entry name" value="Znf_CTCHY_sf"/>
</dbReference>
<feature type="compositionally biased region" description="Basic residues" evidence="5">
    <location>
        <begin position="1285"/>
        <end position="1294"/>
    </location>
</feature>
<name>A0A383VLX5_TETOB</name>
<dbReference type="PROSITE" id="PS51270">
    <property type="entry name" value="ZF_CTCHY"/>
    <property type="match status" value="1"/>
</dbReference>
<reference evidence="9 10" key="1">
    <citation type="submission" date="2016-10" db="EMBL/GenBank/DDBJ databases">
        <authorList>
            <person name="Cai Z."/>
        </authorList>
    </citation>
    <scope>NUCLEOTIDE SEQUENCE [LARGE SCALE GENOMIC DNA]</scope>
</reference>
<dbReference type="Pfam" id="PF14599">
    <property type="entry name" value="zinc_ribbon_6"/>
    <property type="match status" value="1"/>
</dbReference>
<dbReference type="InterPro" id="IPR001841">
    <property type="entry name" value="Znf_RING"/>
</dbReference>
<dbReference type="EMBL" id="FNXT01000712">
    <property type="protein sequence ID" value="SZX66548.1"/>
    <property type="molecule type" value="Genomic_DNA"/>
</dbReference>
<feature type="compositionally biased region" description="Low complexity" evidence="5">
    <location>
        <begin position="1268"/>
        <end position="1284"/>
    </location>
</feature>
<evidence type="ECO:0000256" key="4">
    <source>
        <dbReference type="PROSITE-ProRule" id="PRU00601"/>
    </source>
</evidence>
<dbReference type="Pfam" id="PF13639">
    <property type="entry name" value="zf-RING_2"/>
    <property type="match status" value="1"/>
</dbReference>
<dbReference type="GO" id="GO:0008270">
    <property type="term" value="F:zinc ion binding"/>
    <property type="evidence" value="ECO:0007669"/>
    <property type="project" value="UniProtKB-KW"/>
</dbReference>
<dbReference type="InterPro" id="IPR039512">
    <property type="entry name" value="RCHY1_zinc-ribbon"/>
</dbReference>
<dbReference type="InterPro" id="IPR012312">
    <property type="entry name" value="Hemerythrin-like"/>
</dbReference>
<feature type="compositionally biased region" description="Low complexity" evidence="5">
    <location>
        <begin position="731"/>
        <end position="744"/>
    </location>
</feature>
<dbReference type="FunFam" id="3.30.40.10:FF:000208">
    <property type="entry name" value="Zinc finger protein-related isoform 1"/>
    <property type="match status" value="1"/>
</dbReference>
<sequence length="1600" mass="170855">MALCCPASTSDVLVSQGEAPGTEHQHAPINFLYGHLHDSIRTELQNLSTWALQLEASSEQDLVHRLLHLKERYHFLEQVYKYHSSVEDEVVYPALDTKVKNVTSAYSVEHQDEEYLFEHLASLLASALAQDGAERAATVRKLICKIEEIHTTLRKHLAKEEAQLLPLLLQHFSHAEQAELVAQFLYCIPLDTVERVLSWLKPMVPQEELQALMGHLRDVIPDRLLLQLLVTWLNPAPGVSSSSNAAAVGAAAAAGGAAQQQQQQQQRLVICPFAAPSKQQAVLAAGSGSSSVQVAAAGCSQAEQWPPLRGIVLFHHSIRGALEVFAAEAAALQQQAGVSAGQLAGLVERHRFLRSVCMFHTLSEEEVMFPEVLRISGLASFSKPCLNREFPHSHPELPTALQVMFPEVLRISGLAASPQLASVAAACATCQAEHGSEVLLFEELGRLLADVRAFVRRGRTRDVSGMLGQLVGTARKVCAAISTHMQREEAEVLPLLAAALSPEQQRGMVWHTLRAMPLRLLERVLPWLLSKLSAEDAEGMMTNLRLGAPQVDQQLVELLLRWAHRGRWPLPEPAAVAGAGVAAAAAGAAAGVGSVGSGAAAAHAAVPAAAAAGQAVPQQQQQQLPQVHESLKGLVPASVIEALCKSCGAAATIDADAVAVGASPSSSAGQQQEPGASPTAAAAAAAAEQQRNMHDPCYFSNNTCELRLVRQASDTCSSPRKRQRLQDKWDNSSGNDSSSADGTPTAAEAAAAAAVAGVAGAAAQTGALLGSAAALACAVTIQGLIAEQQESQGLQQQQQQQQPAVAAVPSSSTPAAAAGAAAAAPQQHMRSTGIAAGSSGSGGCSSSNPTGCNPIDHIFQFHKALRRELKQLESDAAALELAVLASCEQLEQQQAAAAAATQADGPAAAAAADPSCASLEYVRQCSRALQQLDGRFQFLWGIYRAHSKAEDEIVFPALESKEALHNVSHAYTLDHEQEEQLFHDLAAVISRVKASASAAEARELVLQLRRMCAAVRASLETHVRAEEAELWPLFSEHFSVKEQQHLVGVIIGRTGAEVLQALLPWVTGSFSEEEKEAMMGSLREATKNTMFDQWLGAVQQSGAAAAAAAGGASASAATAEAQQAPAAAAAGAGAGAEQQQQQQQQMAMSDLAEIAEYLTGSSGSAQQQQQLSLGLLPSLPPPQQQQQQQCQTEVSGTVAESTNYVPGWEDIFNINQKQLEAAIRRVSNDPNLEPQRKAYLIQNIMVSRYIVAQQRRMQTGGSAAAAAAAAAAGQMPPPAHQHQQQQHHHAHVHVHAAAGGCCHHAPHGELQQQQQQQQAHNHQQQHGVPVQQSSSNSSMPVQQQQQQQPVRTYADAAAGVLGCKHYRRSAQLVAPCCGKVHTCRLCHDDASDHRLDRYAVSEMCCMLCGTRQPVAGSCSSCGGSMAGYYCSICHLFDDEPGRDIYHCPFCNVCRRGKGLGVDFFHCMQCNACMSLSLFNSHTCRERAMEGNCPVCHEYLFDSATPIKELPCGHFLHSSCFAEYARYAYTCPICCKSIGDMSVYFQMLDSLLASERRSLPAELASKSQAVLCQDCGRVGEAAYHFVYHKCPACSSYNTRVM</sequence>
<dbReference type="SUPFAM" id="SSF57850">
    <property type="entry name" value="RING/U-box"/>
    <property type="match status" value="1"/>
</dbReference>
<evidence type="ECO:0000259" key="6">
    <source>
        <dbReference type="PROSITE" id="PS50089"/>
    </source>
</evidence>
<feature type="region of interest" description="Disordered" evidence="5">
    <location>
        <begin position="1175"/>
        <end position="1194"/>
    </location>
</feature>
<dbReference type="PANTHER" id="PTHR21319">
    <property type="entry name" value="RING FINGER AND CHY ZINC FINGER DOMAIN-CONTAINING PROTEIN 1"/>
    <property type="match status" value="1"/>
</dbReference>
<evidence type="ECO:0000256" key="1">
    <source>
        <dbReference type="ARBA" id="ARBA00022723"/>
    </source>
</evidence>
<organism evidence="9 10">
    <name type="scientific">Tetradesmus obliquus</name>
    <name type="common">Green alga</name>
    <name type="synonym">Acutodesmus obliquus</name>
    <dbReference type="NCBI Taxonomy" id="3088"/>
    <lineage>
        <taxon>Eukaryota</taxon>
        <taxon>Viridiplantae</taxon>
        <taxon>Chlorophyta</taxon>
        <taxon>core chlorophytes</taxon>
        <taxon>Chlorophyceae</taxon>
        <taxon>CS clade</taxon>
        <taxon>Sphaeropleales</taxon>
        <taxon>Scenedesmaceae</taxon>
        <taxon>Tetradesmus</taxon>
    </lineage>
</organism>
<dbReference type="PANTHER" id="PTHR21319:SF0">
    <property type="entry name" value="AND RING FINGER DOMAIN PROTEIN, PUTATIVE (AFU_ORTHOLOGUE AFUA_1G08900)-RELATED"/>
    <property type="match status" value="1"/>
</dbReference>
<protein>
    <recommendedName>
        <fullName evidence="11">RING-type domain-containing protein</fullName>
    </recommendedName>
</protein>
<feature type="region of interest" description="Disordered" evidence="5">
    <location>
        <begin position="1268"/>
        <end position="1350"/>
    </location>
</feature>
<evidence type="ECO:0000256" key="2">
    <source>
        <dbReference type="ARBA" id="ARBA00022771"/>
    </source>
</evidence>
<dbReference type="GO" id="GO:0061630">
    <property type="term" value="F:ubiquitin protein ligase activity"/>
    <property type="evidence" value="ECO:0007669"/>
    <property type="project" value="TreeGrafter"/>
</dbReference>
<accession>A0A383VLX5</accession>
<dbReference type="SMART" id="SM00184">
    <property type="entry name" value="RING"/>
    <property type="match status" value="1"/>
</dbReference>
<dbReference type="InterPro" id="IPR013083">
    <property type="entry name" value="Znf_RING/FYVE/PHD"/>
</dbReference>
<dbReference type="Pfam" id="PF05495">
    <property type="entry name" value="zf-CHY"/>
    <property type="match status" value="1"/>
</dbReference>
<dbReference type="Pfam" id="PF01814">
    <property type="entry name" value="Hemerythrin"/>
    <property type="match status" value="2"/>
</dbReference>
<dbReference type="InterPro" id="IPR017921">
    <property type="entry name" value="Znf_CTCHY"/>
</dbReference>
<dbReference type="CDD" id="cd12108">
    <property type="entry name" value="Hr-like"/>
    <property type="match status" value="2"/>
</dbReference>
<dbReference type="GO" id="GO:0006511">
    <property type="term" value="P:ubiquitin-dependent protein catabolic process"/>
    <property type="evidence" value="ECO:0007669"/>
    <property type="project" value="TreeGrafter"/>
</dbReference>
<dbReference type="SUPFAM" id="SSF161245">
    <property type="entry name" value="Zinc hairpin stack"/>
    <property type="match status" value="1"/>
</dbReference>
<keyword evidence="1" id="KW-0479">Metal-binding</keyword>
<evidence type="ECO:0000313" key="9">
    <source>
        <dbReference type="EMBL" id="SZX66548.1"/>
    </source>
</evidence>
<feature type="region of interest" description="Disordered" evidence="5">
    <location>
        <begin position="662"/>
        <end position="687"/>
    </location>
</feature>
<evidence type="ECO:0000259" key="8">
    <source>
        <dbReference type="PROSITE" id="PS51270"/>
    </source>
</evidence>
<evidence type="ECO:0008006" key="11">
    <source>
        <dbReference type="Google" id="ProtNLM"/>
    </source>
</evidence>
<evidence type="ECO:0000313" key="10">
    <source>
        <dbReference type="Proteomes" id="UP000256970"/>
    </source>
</evidence>
<dbReference type="GO" id="GO:0005634">
    <property type="term" value="C:nucleus"/>
    <property type="evidence" value="ECO:0007669"/>
    <property type="project" value="TreeGrafter"/>
</dbReference>
<evidence type="ECO:0000256" key="5">
    <source>
        <dbReference type="SAM" id="MobiDB-lite"/>
    </source>
</evidence>
<dbReference type="Gene3D" id="2.20.28.10">
    <property type="match status" value="1"/>
</dbReference>
<dbReference type="Gene3D" id="3.30.40.10">
    <property type="entry name" value="Zinc/RING finger domain, C3HC4 (zinc finger)"/>
    <property type="match status" value="1"/>
</dbReference>
<dbReference type="GO" id="GO:0016567">
    <property type="term" value="P:protein ubiquitination"/>
    <property type="evidence" value="ECO:0007669"/>
    <property type="project" value="TreeGrafter"/>
</dbReference>
<keyword evidence="3" id="KW-0862">Zinc</keyword>
<evidence type="ECO:0000256" key="3">
    <source>
        <dbReference type="ARBA" id="ARBA00022833"/>
    </source>
</evidence>
<evidence type="ECO:0000259" key="7">
    <source>
        <dbReference type="PROSITE" id="PS51266"/>
    </source>
</evidence>
<dbReference type="GO" id="GO:0006879">
    <property type="term" value="P:intracellular iron ion homeostasis"/>
    <property type="evidence" value="ECO:0007669"/>
    <property type="project" value="UniProtKB-ARBA"/>
</dbReference>
<feature type="domain" description="CHY-type" evidence="7">
    <location>
        <begin position="1356"/>
        <end position="1423"/>
    </location>
</feature>
<feature type="region of interest" description="Disordered" evidence="5">
    <location>
        <begin position="712"/>
        <end position="744"/>
    </location>
</feature>
<feature type="domain" description="RING-type" evidence="6">
    <location>
        <begin position="1492"/>
        <end position="1533"/>
    </location>
</feature>
<dbReference type="PROSITE" id="PS51266">
    <property type="entry name" value="ZF_CHY"/>
    <property type="match status" value="1"/>
</dbReference>
<proteinExistence type="predicted"/>